<reference evidence="2 3" key="1">
    <citation type="submission" date="2024-09" db="EMBL/GenBank/DDBJ databases">
        <authorList>
            <person name="Sun Q."/>
            <person name="Mori K."/>
        </authorList>
    </citation>
    <scope>NUCLEOTIDE SEQUENCE [LARGE SCALE GENOMIC DNA]</scope>
    <source>
        <strain evidence="2 3">CECT 7955</strain>
    </source>
</reference>
<keyword evidence="3" id="KW-1185">Reference proteome</keyword>
<feature type="region of interest" description="Disordered" evidence="1">
    <location>
        <begin position="75"/>
        <end position="96"/>
    </location>
</feature>
<dbReference type="EMBL" id="JBHMEY010000060">
    <property type="protein sequence ID" value="MFB9097591.1"/>
    <property type="molecule type" value="Genomic_DNA"/>
</dbReference>
<dbReference type="InterPro" id="IPR017483">
    <property type="entry name" value="CHP03034"/>
</dbReference>
<accession>A0ABV5GRH5</accession>
<protein>
    <submittedName>
        <fullName evidence="2">DUF3289 family protein</fullName>
    </submittedName>
</protein>
<gene>
    <name evidence="2" type="ORF">ACFFVF_13800</name>
</gene>
<name>A0ABV5GRH5_9FLAO</name>
<dbReference type="Proteomes" id="UP001589607">
    <property type="component" value="Unassembled WGS sequence"/>
</dbReference>
<comment type="caution">
    <text evidence="2">The sequence shown here is derived from an EMBL/GenBank/DDBJ whole genome shotgun (WGS) entry which is preliminary data.</text>
</comment>
<evidence type="ECO:0000256" key="1">
    <source>
        <dbReference type="SAM" id="MobiDB-lite"/>
    </source>
</evidence>
<sequence>MNEGGNIVRTTLGTSHKEAETIAIRATKENLEFTSPNEVRFNGKEGGKKFGDFVAQSEEEQKTIRVNSKLIGKARRDPGYNFDKTPAEDMMSGDKPPKSASIMNDAMFTHNNATLGAYLDQLMQSLSIGSMETVALEMSSLFKSGTGGTYKSDALNKEIENNAATLKFHDNFVNLFKAELSIAKYDPNQMEIIPMDLLNFSSFWDKVSGLGITIHQVWSVKAEIENYVYTESNGKWECDLIYTFYDHFGLDWDDIVKHGSDRIPQYHTGDCFKAWYILQHYRNAKPFITEMIKKIKITN</sequence>
<proteinExistence type="predicted"/>
<organism evidence="2 3">
    <name type="scientific">Flavobacterium jumunjinense</name>
    <dbReference type="NCBI Taxonomy" id="998845"/>
    <lineage>
        <taxon>Bacteria</taxon>
        <taxon>Pseudomonadati</taxon>
        <taxon>Bacteroidota</taxon>
        <taxon>Flavobacteriia</taxon>
        <taxon>Flavobacteriales</taxon>
        <taxon>Flavobacteriaceae</taxon>
        <taxon>Flavobacterium</taxon>
    </lineage>
</organism>
<dbReference type="Pfam" id="PF11692">
    <property type="entry name" value="DUF3289"/>
    <property type="match status" value="1"/>
</dbReference>
<dbReference type="RefSeq" id="WP_236455383.1">
    <property type="nucleotide sequence ID" value="NZ_CBCSGE010000004.1"/>
</dbReference>
<evidence type="ECO:0000313" key="3">
    <source>
        <dbReference type="Proteomes" id="UP001589607"/>
    </source>
</evidence>
<evidence type="ECO:0000313" key="2">
    <source>
        <dbReference type="EMBL" id="MFB9097591.1"/>
    </source>
</evidence>